<reference evidence="5 6" key="1">
    <citation type="journal article" date="2014" name="PLoS ONE">
        <title>Global Analysis of Gene Expression Profiles in Physic Nut (Jatropha curcas L.) Seedlings Exposed to Salt Stress.</title>
        <authorList>
            <person name="Zhang L."/>
            <person name="Zhang C."/>
            <person name="Wu P."/>
            <person name="Chen Y."/>
            <person name="Li M."/>
            <person name="Jiang H."/>
            <person name="Wu G."/>
        </authorList>
    </citation>
    <scope>NUCLEOTIDE SEQUENCE [LARGE SCALE GENOMIC DNA]</scope>
    <source>
        <strain evidence="6">cv. GZQX0401</strain>
        <tissue evidence="5">Young leaves</tissue>
    </source>
</reference>
<dbReference type="EMBL" id="KK914593">
    <property type="protein sequence ID" value="KDP31893.1"/>
    <property type="molecule type" value="Genomic_DNA"/>
</dbReference>
<dbReference type="AlphaFoldDB" id="A0A067KA76"/>
<evidence type="ECO:0000313" key="5">
    <source>
        <dbReference type="EMBL" id="KDP31893.1"/>
    </source>
</evidence>
<evidence type="ECO:0000256" key="2">
    <source>
        <dbReference type="ARBA" id="ARBA00023054"/>
    </source>
</evidence>
<proteinExistence type="inferred from homology"/>
<feature type="region of interest" description="Disordered" evidence="4">
    <location>
        <begin position="234"/>
        <end position="263"/>
    </location>
</feature>
<keyword evidence="6" id="KW-1185">Reference proteome</keyword>
<feature type="compositionally biased region" description="Basic residues" evidence="4">
    <location>
        <begin position="247"/>
        <end position="263"/>
    </location>
</feature>
<name>A0A067KA76_JATCU</name>
<gene>
    <name evidence="5" type="ORF">JCGZ_12354</name>
</gene>
<keyword evidence="2 3" id="KW-0175">Coiled coil</keyword>
<organism evidence="5 6">
    <name type="scientific">Jatropha curcas</name>
    <name type="common">Barbados nut</name>
    <dbReference type="NCBI Taxonomy" id="180498"/>
    <lineage>
        <taxon>Eukaryota</taxon>
        <taxon>Viridiplantae</taxon>
        <taxon>Streptophyta</taxon>
        <taxon>Embryophyta</taxon>
        <taxon>Tracheophyta</taxon>
        <taxon>Spermatophyta</taxon>
        <taxon>Magnoliopsida</taxon>
        <taxon>eudicotyledons</taxon>
        <taxon>Gunneridae</taxon>
        <taxon>Pentapetalae</taxon>
        <taxon>rosids</taxon>
        <taxon>fabids</taxon>
        <taxon>Malpighiales</taxon>
        <taxon>Euphorbiaceae</taxon>
        <taxon>Crotonoideae</taxon>
        <taxon>Jatropheae</taxon>
        <taxon>Jatropha</taxon>
    </lineage>
</organism>
<feature type="region of interest" description="Disordered" evidence="4">
    <location>
        <begin position="1"/>
        <end position="25"/>
    </location>
</feature>
<dbReference type="GO" id="GO:0009903">
    <property type="term" value="P:chloroplast avoidance movement"/>
    <property type="evidence" value="ECO:0007669"/>
    <property type="project" value="TreeGrafter"/>
</dbReference>
<dbReference type="OrthoDB" id="852125at2759"/>
<dbReference type="PANTHER" id="PTHR32054:SF70">
    <property type="entry name" value="OS07G0620100 PROTEIN"/>
    <property type="match status" value="1"/>
</dbReference>
<sequence length="284" mass="33396">MDSSDEDRRTRRKKRELEQNHQKTLQPKMAELVEIKGRLKSNLASISELESELEATNTIIRSKIDREIRAKKIINEISEVLHEERKQLELIKQEKEKERRERSKMKQVLRMRRHTLKTLQATLQAVKIESEAFNVSAAEALGYINNSTIHNRNVELTAEEYFALTEKAKEETTLAEWRVSLFLKQKLAAEVNRNLVLSRLKELKRKKSKEKEETEDGDIIKEVEEEQIPVRVEARAKVTDNSNQKLGTKKRRSRNGKKVGKKKTPSILIQVRRFLMRSIMRLFR</sequence>
<comment type="similarity">
    <text evidence="1">Belongs to the WEB family.</text>
</comment>
<dbReference type="Proteomes" id="UP000027138">
    <property type="component" value="Unassembled WGS sequence"/>
</dbReference>
<evidence type="ECO:0000256" key="3">
    <source>
        <dbReference type="SAM" id="Coils"/>
    </source>
</evidence>
<evidence type="ECO:0000313" key="6">
    <source>
        <dbReference type="Proteomes" id="UP000027138"/>
    </source>
</evidence>
<accession>A0A067KA76</accession>
<dbReference type="GO" id="GO:0009904">
    <property type="term" value="P:chloroplast accumulation movement"/>
    <property type="evidence" value="ECO:0007669"/>
    <property type="project" value="TreeGrafter"/>
</dbReference>
<dbReference type="GO" id="GO:0005829">
    <property type="term" value="C:cytosol"/>
    <property type="evidence" value="ECO:0007669"/>
    <property type="project" value="TreeGrafter"/>
</dbReference>
<evidence type="ECO:0000256" key="1">
    <source>
        <dbReference type="ARBA" id="ARBA00005485"/>
    </source>
</evidence>
<feature type="coiled-coil region" evidence="3">
    <location>
        <begin position="74"/>
        <end position="108"/>
    </location>
</feature>
<dbReference type="PANTHER" id="PTHR32054">
    <property type="entry name" value="HEAVY CHAIN, PUTATIVE, EXPRESSED-RELATED-RELATED"/>
    <property type="match status" value="1"/>
</dbReference>
<evidence type="ECO:0000256" key="4">
    <source>
        <dbReference type="SAM" id="MobiDB-lite"/>
    </source>
</evidence>
<protein>
    <submittedName>
        <fullName evidence="5">Uncharacterized protein</fullName>
    </submittedName>
</protein>